<comment type="caution">
    <text evidence="1">The sequence shown here is derived from an EMBL/GenBank/DDBJ whole genome shotgun (WGS) entry which is preliminary data.</text>
</comment>
<evidence type="ECO:0000313" key="2">
    <source>
        <dbReference type="Proteomes" id="UP000481153"/>
    </source>
</evidence>
<protein>
    <submittedName>
        <fullName evidence="1">Uncharacterized protein</fullName>
    </submittedName>
</protein>
<dbReference type="EMBL" id="VJMJ01000183">
    <property type="protein sequence ID" value="KAF0728038.1"/>
    <property type="molecule type" value="Genomic_DNA"/>
</dbReference>
<proteinExistence type="predicted"/>
<dbReference type="Proteomes" id="UP000481153">
    <property type="component" value="Unassembled WGS sequence"/>
</dbReference>
<reference evidence="1 2" key="1">
    <citation type="submission" date="2019-07" db="EMBL/GenBank/DDBJ databases">
        <title>Genomics analysis of Aphanomyces spp. identifies a new class of oomycete effector associated with host adaptation.</title>
        <authorList>
            <person name="Gaulin E."/>
        </authorList>
    </citation>
    <scope>NUCLEOTIDE SEQUENCE [LARGE SCALE GENOMIC DNA]</scope>
    <source>
        <strain evidence="1 2">ATCC 201684</strain>
    </source>
</reference>
<dbReference type="VEuPathDB" id="FungiDB:AeMF1_021375"/>
<accession>A0A6G0WL73</accession>
<gene>
    <name evidence="1" type="ORF">Ae201684_014045</name>
</gene>
<sequence length="112" mass="13383">MPSVETKARSAYIAAMRDFTVVNRQLIQLHYQSQTWACSHRDFDLFDPIWVQFHEDLHKTDKKLQTLEERMSVAHVKWLKAYKAKKTKRDAEKPVEWLSKCWQSLFASKKRS</sequence>
<keyword evidence="2" id="KW-1185">Reference proteome</keyword>
<name>A0A6G0WL73_9STRA</name>
<dbReference type="AlphaFoldDB" id="A0A6G0WL73"/>
<organism evidence="1 2">
    <name type="scientific">Aphanomyces euteiches</name>
    <dbReference type="NCBI Taxonomy" id="100861"/>
    <lineage>
        <taxon>Eukaryota</taxon>
        <taxon>Sar</taxon>
        <taxon>Stramenopiles</taxon>
        <taxon>Oomycota</taxon>
        <taxon>Saprolegniomycetes</taxon>
        <taxon>Saprolegniales</taxon>
        <taxon>Verrucalvaceae</taxon>
        <taxon>Aphanomyces</taxon>
    </lineage>
</organism>
<evidence type="ECO:0000313" key="1">
    <source>
        <dbReference type="EMBL" id="KAF0728038.1"/>
    </source>
</evidence>